<comment type="similarity">
    <text evidence="2 5">Belongs to the RxLR effector family.</text>
</comment>
<evidence type="ECO:0000313" key="6">
    <source>
        <dbReference type="EMBL" id="KAG7386675.1"/>
    </source>
</evidence>
<dbReference type="AlphaFoldDB" id="A0A8T1VZL0"/>
<feature type="chain" id="PRO_5035965148" description="RxLR effector protein" evidence="5">
    <location>
        <begin position="24"/>
        <end position="222"/>
    </location>
</feature>
<evidence type="ECO:0000313" key="7">
    <source>
        <dbReference type="Proteomes" id="UP000693981"/>
    </source>
</evidence>
<comment type="subcellular location">
    <subcellularLocation>
        <location evidence="1 5">Secreted</location>
    </subcellularLocation>
</comment>
<name>A0A8T1VZL0_9STRA</name>
<dbReference type="Proteomes" id="UP000693981">
    <property type="component" value="Unassembled WGS sequence"/>
</dbReference>
<evidence type="ECO:0000256" key="1">
    <source>
        <dbReference type="ARBA" id="ARBA00004613"/>
    </source>
</evidence>
<evidence type="ECO:0000256" key="5">
    <source>
        <dbReference type="RuleBase" id="RU367124"/>
    </source>
</evidence>
<dbReference type="GO" id="GO:0005576">
    <property type="term" value="C:extracellular region"/>
    <property type="evidence" value="ECO:0007669"/>
    <property type="project" value="UniProtKB-SubCell"/>
</dbReference>
<keyword evidence="4 5" id="KW-0732">Signal</keyword>
<reference evidence="6" key="1">
    <citation type="submission" date="2021-02" db="EMBL/GenBank/DDBJ databases">
        <authorList>
            <person name="Palmer J.M."/>
        </authorList>
    </citation>
    <scope>NUCLEOTIDE SEQUENCE</scope>
    <source>
        <strain evidence="6">SCRP23</strain>
    </source>
</reference>
<organism evidence="6 7">
    <name type="scientific">Phytophthora boehmeriae</name>
    <dbReference type="NCBI Taxonomy" id="109152"/>
    <lineage>
        <taxon>Eukaryota</taxon>
        <taxon>Sar</taxon>
        <taxon>Stramenopiles</taxon>
        <taxon>Oomycota</taxon>
        <taxon>Peronosporomycetes</taxon>
        <taxon>Peronosporales</taxon>
        <taxon>Peronosporaceae</taxon>
        <taxon>Phytophthora</taxon>
    </lineage>
</organism>
<dbReference type="InterPro" id="IPR031825">
    <property type="entry name" value="RXLR"/>
</dbReference>
<keyword evidence="3 5" id="KW-0964">Secreted</keyword>
<comment type="function">
    <text evidence="5">Effector that suppresses plant defense responses during pathogen infection.</text>
</comment>
<keyword evidence="7" id="KW-1185">Reference proteome</keyword>
<evidence type="ECO:0000256" key="2">
    <source>
        <dbReference type="ARBA" id="ARBA00010400"/>
    </source>
</evidence>
<evidence type="ECO:0000256" key="3">
    <source>
        <dbReference type="ARBA" id="ARBA00022525"/>
    </source>
</evidence>
<evidence type="ECO:0000256" key="4">
    <source>
        <dbReference type="ARBA" id="ARBA00022729"/>
    </source>
</evidence>
<gene>
    <name evidence="6" type="ORF">PHYBOEH_008614</name>
</gene>
<comment type="domain">
    <text evidence="5">The RxLR-dEER motif acts to carry the protein into the host cell cytoplasm through binding to cell surface phosphatidylinositol-3-phosphate.</text>
</comment>
<protein>
    <recommendedName>
        <fullName evidence="5">RxLR effector protein</fullName>
    </recommendedName>
</protein>
<proteinExistence type="inferred from homology"/>
<accession>A0A8T1VZL0</accession>
<comment type="caution">
    <text evidence="6">The sequence shown here is derived from an EMBL/GenBank/DDBJ whole genome shotgun (WGS) entry which is preliminary data.</text>
</comment>
<dbReference type="Pfam" id="PF16810">
    <property type="entry name" value="RXLR"/>
    <property type="match status" value="1"/>
</dbReference>
<sequence length="222" mass="25228">MRVRYLQVIALLASTGAVFDATASDQTEVIKALQSLDENQHQGKRSLRAYDMSDLEKNDDTTDEERGIDLKQLDDLIKPDKIQGALDDATKQKALFKEWFKDKDMSAAIYKALSTNGQFLKNKDILIAYGNYMTRLKNDKVLGGWLHTKTLESVLASLQAGNLDKMRRTFGKWYDKKKTAEEVSRLVKAEPDLEKKFRVLLKAYEGFVEKQTRLAKKAADAT</sequence>
<dbReference type="EMBL" id="JAGDFL010000504">
    <property type="protein sequence ID" value="KAG7386675.1"/>
    <property type="molecule type" value="Genomic_DNA"/>
</dbReference>
<feature type="signal peptide" evidence="5">
    <location>
        <begin position="1"/>
        <end position="23"/>
    </location>
</feature>